<keyword evidence="3" id="KW-0804">Transcription</keyword>
<feature type="coiled-coil region" evidence="5">
    <location>
        <begin position="147"/>
        <end position="174"/>
    </location>
</feature>
<feature type="region of interest" description="Disordered" evidence="6">
    <location>
        <begin position="40"/>
        <end position="66"/>
    </location>
</feature>
<dbReference type="PANTHER" id="PTHR45764">
    <property type="entry name" value="BZIP TRANSCRIPTION FACTOR 44"/>
    <property type="match status" value="1"/>
</dbReference>
<name>A0AB32WQ13_THECC</name>
<feature type="compositionally biased region" description="Basic and acidic residues" evidence="6">
    <location>
        <begin position="40"/>
        <end position="56"/>
    </location>
</feature>
<evidence type="ECO:0000256" key="3">
    <source>
        <dbReference type="ARBA" id="ARBA00023163"/>
    </source>
</evidence>
<keyword evidence="1" id="KW-0805">Transcription regulation</keyword>
<dbReference type="RefSeq" id="XP_017979752.1">
    <property type="nucleotide sequence ID" value="XM_018124263.1"/>
</dbReference>
<evidence type="ECO:0000256" key="5">
    <source>
        <dbReference type="SAM" id="Coils"/>
    </source>
</evidence>
<evidence type="ECO:0000313" key="8">
    <source>
        <dbReference type="RefSeq" id="XP_017979752.1"/>
    </source>
</evidence>
<sequence length="226" mass="26369">MEDGELEAFQHYTNEGLIEVNEMTDQIKCLQEEIGRLSPENRHLKEETGRLTAENRHSKRRNSSNECLQEEIGRLSTENRRLKEETGRLTTQNRHLEEHIRQLQSKGKLPAEAVLLRQDSHISQTTSEYKRENAQIIPRINFTTQHYTTIEAKNSEMRAQLMELSQRLQSLNEIIRFSNDAFDGEDTSLAFMEPAESDSFLNPWNLSILNQPIVDSADIMFQYLQY</sequence>
<evidence type="ECO:0000256" key="4">
    <source>
        <dbReference type="ARBA" id="ARBA00023242"/>
    </source>
</evidence>
<evidence type="ECO:0000313" key="7">
    <source>
        <dbReference type="Proteomes" id="UP000694886"/>
    </source>
</evidence>
<dbReference type="Gramene" id="Tc07v2_t008610.1">
    <property type="protein sequence ID" value="Tc07v2_p008610.1"/>
    <property type="gene ID" value="Tc07v2_g008610"/>
</dbReference>
<protein>
    <submittedName>
        <fullName evidence="8">BZIP transcription factor 44</fullName>
    </submittedName>
</protein>
<organism evidence="7 8">
    <name type="scientific">Theobroma cacao</name>
    <name type="common">Cacao</name>
    <name type="synonym">Cocoa</name>
    <dbReference type="NCBI Taxonomy" id="3641"/>
    <lineage>
        <taxon>Eukaryota</taxon>
        <taxon>Viridiplantae</taxon>
        <taxon>Streptophyta</taxon>
        <taxon>Embryophyta</taxon>
        <taxon>Tracheophyta</taxon>
        <taxon>Spermatophyta</taxon>
        <taxon>Magnoliopsida</taxon>
        <taxon>eudicotyledons</taxon>
        <taxon>Gunneridae</taxon>
        <taxon>Pentapetalae</taxon>
        <taxon>rosids</taxon>
        <taxon>malvids</taxon>
        <taxon>Malvales</taxon>
        <taxon>Malvaceae</taxon>
        <taxon>Byttnerioideae</taxon>
        <taxon>Theobroma</taxon>
    </lineage>
</organism>
<dbReference type="Proteomes" id="UP000694886">
    <property type="component" value="Chromosome 7"/>
</dbReference>
<evidence type="ECO:0000256" key="6">
    <source>
        <dbReference type="SAM" id="MobiDB-lite"/>
    </source>
</evidence>
<dbReference type="KEGG" id="tcc:18594145"/>
<gene>
    <name evidence="8" type="primary">LOC18594145</name>
</gene>
<keyword evidence="5" id="KW-0175">Coiled coil</keyword>
<keyword evidence="2" id="KW-0238">DNA-binding</keyword>
<dbReference type="AlphaFoldDB" id="A0AB32WQ13"/>
<dbReference type="GO" id="GO:0003677">
    <property type="term" value="F:DNA binding"/>
    <property type="evidence" value="ECO:0007669"/>
    <property type="project" value="UniProtKB-KW"/>
</dbReference>
<accession>A0AB32WQ13</accession>
<dbReference type="PANTHER" id="PTHR45764:SF38">
    <property type="entry name" value="BZIP TRANSCRIPTION FACTOR 44"/>
    <property type="match status" value="1"/>
</dbReference>
<proteinExistence type="predicted"/>
<reference evidence="8" key="2">
    <citation type="submission" date="2025-08" db="UniProtKB">
        <authorList>
            <consortium name="RefSeq"/>
        </authorList>
    </citation>
    <scope>IDENTIFICATION</scope>
</reference>
<reference evidence="7" key="1">
    <citation type="journal article" date="1997" name="Nucleic Acids Res.">
        <title>tRNAscan-SE: a program for improved detection of transfer RNA genes in genomic sequence.</title>
        <authorList>
            <person name="Lowe T.M."/>
            <person name="Eddy S.R."/>
        </authorList>
    </citation>
    <scope>NUCLEOTIDE SEQUENCE [LARGE SCALE GENOMIC DNA]</scope>
    <source>
        <strain evidence="7">r\B97-61/B2</strain>
    </source>
</reference>
<dbReference type="GeneID" id="18594145"/>
<evidence type="ECO:0000256" key="2">
    <source>
        <dbReference type="ARBA" id="ARBA00023125"/>
    </source>
</evidence>
<evidence type="ECO:0000256" key="1">
    <source>
        <dbReference type="ARBA" id="ARBA00023015"/>
    </source>
</evidence>
<keyword evidence="4" id="KW-0539">Nucleus</keyword>